<feature type="transmembrane region" description="Helical" evidence="1">
    <location>
        <begin position="57"/>
        <end position="74"/>
    </location>
</feature>
<organism evidence="2 3">
    <name type="scientific">Streptomyces djakartensis</name>
    <dbReference type="NCBI Taxonomy" id="68193"/>
    <lineage>
        <taxon>Bacteria</taxon>
        <taxon>Bacillati</taxon>
        <taxon>Actinomycetota</taxon>
        <taxon>Actinomycetes</taxon>
        <taxon>Kitasatosporales</taxon>
        <taxon>Streptomycetaceae</taxon>
        <taxon>Streptomyces</taxon>
    </lineage>
</organism>
<evidence type="ECO:0000256" key="1">
    <source>
        <dbReference type="SAM" id="Phobius"/>
    </source>
</evidence>
<evidence type="ECO:0000313" key="2">
    <source>
        <dbReference type="EMBL" id="GGY48849.1"/>
    </source>
</evidence>
<keyword evidence="1" id="KW-0812">Transmembrane</keyword>
<keyword evidence="3" id="KW-1185">Reference proteome</keyword>
<comment type="caution">
    <text evidence="2">The sequence shown here is derived from an EMBL/GenBank/DDBJ whole genome shotgun (WGS) entry which is preliminary data.</text>
</comment>
<keyword evidence="1" id="KW-0472">Membrane</keyword>
<evidence type="ECO:0000313" key="3">
    <source>
        <dbReference type="Proteomes" id="UP000653308"/>
    </source>
</evidence>
<accession>A0ABQ3AHY9</accession>
<proteinExistence type="predicted"/>
<dbReference type="EMBL" id="BMWE01000029">
    <property type="protein sequence ID" value="GGY48849.1"/>
    <property type="molecule type" value="Genomic_DNA"/>
</dbReference>
<name>A0ABQ3AHY9_9ACTN</name>
<reference evidence="3" key="1">
    <citation type="journal article" date="2019" name="Int. J. Syst. Evol. Microbiol.">
        <title>The Global Catalogue of Microorganisms (GCM) 10K type strain sequencing project: providing services to taxonomists for standard genome sequencing and annotation.</title>
        <authorList>
            <consortium name="The Broad Institute Genomics Platform"/>
            <consortium name="The Broad Institute Genome Sequencing Center for Infectious Disease"/>
            <person name="Wu L."/>
            <person name="Ma J."/>
        </authorList>
    </citation>
    <scope>NUCLEOTIDE SEQUENCE [LARGE SCALE GENOMIC DNA]</scope>
    <source>
        <strain evidence="3">JCM 4957</strain>
    </source>
</reference>
<dbReference type="Proteomes" id="UP000653308">
    <property type="component" value="Unassembled WGS sequence"/>
</dbReference>
<gene>
    <name evidence="2" type="ORF">GCM10010384_63890</name>
</gene>
<sequence length="175" mass="19026">MKTEATVPMAKLAFDDPGTRRMFERSRRRALMNLLVRAGGWTALLIVARTVETNAQLIEGAASFLLIPTAFLLAGPARKLRWLRAIETALRSFPWQHCVVAPEQGSQVGAGTAVRVGLGAAGDEHQSASMAARTWRLRRPRAKQLENGAWFAGDLDRGGVIARPGGQVLVSVQRT</sequence>
<protein>
    <submittedName>
        <fullName evidence="2">Uncharacterized protein</fullName>
    </submittedName>
</protein>
<keyword evidence="1" id="KW-1133">Transmembrane helix</keyword>
<feature type="transmembrane region" description="Helical" evidence="1">
    <location>
        <begin position="30"/>
        <end position="51"/>
    </location>
</feature>